<feature type="compositionally biased region" description="Basic and acidic residues" evidence="1">
    <location>
        <begin position="83"/>
        <end position="94"/>
    </location>
</feature>
<gene>
    <name evidence="2" type="ORF">BLNAU_16580</name>
</gene>
<dbReference type="EMBL" id="JARBJD010000175">
    <property type="protein sequence ID" value="KAK2948511.1"/>
    <property type="molecule type" value="Genomic_DNA"/>
</dbReference>
<dbReference type="Proteomes" id="UP001281761">
    <property type="component" value="Unassembled WGS sequence"/>
</dbReference>
<evidence type="ECO:0000313" key="2">
    <source>
        <dbReference type="EMBL" id="KAK2948511.1"/>
    </source>
</evidence>
<feature type="compositionally biased region" description="Acidic residues" evidence="1">
    <location>
        <begin position="95"/>
        <end position="105"/>
    </location>
</feature>
<organism evidence="2 3">
    <name type="scientific">Blattamonas nauphoetae</name>
    <dbReference type="NCBI Taxonomy" id="2049346"/>
    <lineage>
        <taxon>Eukaryota</taxon>
        <taxon>Metamonada</taxon>
        <taxon>Preaxostyla</taxon>
        <taxon>Oxymonadida</taxon>
        <taxon>Blattamonas</taxon>
    </lineage>
</organism>
<comment type="caution">
    <text evidence="2">The sequence shown here is derived from an EMBL/GenBank/DDBJ whole genome shotgun (WGS) entry which is preliminary data.</text>
</comment>
<keyword evidence="3" id="KW-1185">Reference proteome</keyword>
<protein>
    <submittedName>
        <fullName evidence="2">Uncharacterized protein</fullName>
    </submittedName>
</protein>
<feature type="region of interest" description="Disordered" evidence="1">
    <location>
        <begin position="1"/>
        <end position="21"/>
    </location>
</feature>
<sequence>MRSRAQVLERPKKTISSSSVPTEREFPILQFTKRKERFQLSVQHLSLLTRILHNSPELLDDEEADSVHERMVQVSSLQKCKRRTPDEPCNRVLHDDEDEISSDEY</sequence>
<proteinExistence type="predicted"/>
<evidence type="ECO:0000256" key="1">
    <source>
        <dbReference type="SAM" id="MobiDB-lite"/>
    </source>
</evidence>
<reference evidence="2 3" key="1">
    <citation type="journal article" date="2022" name="bioRxiv">
        <title>Genomics of Preaxostyla Flagellates Illuminates Evolutionary Transitions and the Path Towards Mitochondrial Loss.</title>
        <authorList>
            <person name="Novak L.V.F."/>
            <person name="Treitli S.C."/>
            <person name="Pyrih J."/>
            <person name="Halakuc P."/>
            <person name="Pipaliya S.V."/>
            <person name="Vacek V."/>
            <person name="Brzon O."/>
            <person name="Soukal P."/>
            <person name="Eme L."/>
            <person name="Dacks J.B."/>
            <person name="Karnkowska A."/>
            <person name="Elias M."/>
            <person name="Hampl V."/>
        </authorList>
    </citation>
    <scope>NUCLEOTIDE SEQUENCE [LARGE SCALE GENOMIC DNA]</scope>
    <source>
        <strain evidence="2">NAU3</strain>
        <tissue evidence="2">Gut</tissue>
    </source>
</reference>
<feature type="region of interest" description="Disordered" evidence="1">
    <location>
        <begin position="75"/>
        <end position="105"/>
    </location>
</feature>
<name>A0ABQ9X9A5_9EUKA</name>
<evidence type="ECO:0000313" key="3">
    <source>
        <dbReference type="Proteomes" id="UP001281761"/>
    </source>
</evidence>
<accession>A0ABQ9X9A5</accession>